<dbReference type="PROSITE" id="PS51186">
    <property type="entry name" value="GNAT"/>
    <property type="match status" value="1"/>
</dbReference>
<dbReference type="Gene3D" id="3.40.630.30">
    <property type="match status" value="1"/>
</dbReference>
<dbReference type="FunFam" id="3.40.630.30:FF:000064">
    <property type="entry name" value="GNAT family acetyltransferase"/>
    <property type="match status" value="1"/>
</dbReference>
<reference evidence="5 6" key="1">
    <citation type="submission" date="2018-06" db="EMBL/GenBank/DDBJ databases">
        <authorList>
            <consortium name="Pathogen Informatics"/>
            <person name="Doyle S."/>
        </authorList>
    </citation>
    <scope>NUCLEOTIDE SEQUENCE [LARGE SCALE GENOMIC DNA]</scope>
    <source>
        <strain evidence="5 6">NCTC10994</strain>
    </source>
</reference>
<protein>
    <submittedName>
        <fullName evidence="5">GNAT family acetyltransferase</fullName>
    </submittedName>
</protein>
<evidence type="ECO:0000256" key="3">
    <source>
        <dbReference type="ARBA" id="ARBA00023315"/>
    </source>
</evidence>
<dbReference type="EMBL" id="LS483468">
    <property type="protein sequence ID" value="SQI38547.1"/>
    <property type="molecule type" value="Genomic_DNA"/>
</dbReference>
<dbReference type="GO" id="GO:0008080">
    <property type="term" value="F:N-acetyltransferase activity"/>
    <property type="evidence" value="ECO:0007669"/>
    <property type="project" value="UniProtKB-ARBA"/>
</dbReference>
<feature type="domain" description="N-acetyltransferase" evidence="4">
    <location>
        <begin position="25"/>
        <end position="181"/>
    </location>
</feature>
<sequence length="181" mass="19838">MCGNDAVSSGESGVLSVSPPKGVSIVIRRVRPDDVDAVTGLIYDLAEYEKARDECTVTPEQIRSALFGPEPSVFAHVAEEQDGTVVGVALWFRNFSTWDGVHGVYLEDLFVRPEHRGAGHGRALLAALARECVEHGYTRLSWSVLDWNEPSIGFYRSLGAVAQDEWTTFRLSGDALRELGT</sequence>
<keyword evidence="2 5" id="KW-0808">Transferase</keyword>
<dbReference type="InterPro" id="IPR016181">
    <property type="entry name" value="Acyl_CoA_acyltransferase"/>
</dbReference>
<comment type="similarity">
    <text evidence="1">Belongs to the acetyltransferase family.</text>
</comment>
<dbReference type="PANTHER" id="PTHR10545:SF29">
    <property type="entry name" value="GH14572P-RELATED"/>
    <property type="match status" value="1"/>
</dbReference>
<gene>
    <name evidence="5" type="ORF">NCTC10994_03946</name>
</gene>
<dbReference type="CDD" id="cd04301">
    <property type="entry name" value="NAT_SF"/>
    <property type="match status" value="1"/>
</dbReference>
<keyword evidence="3" id="KW-0012">Acyltransferase</keyword>
<evidence type="ECO:0000313" key="5">
    <source>
        <dbReference type="EMBL" id="SQI38547.1"/>
    </source>
</evidence>
<accession>A0A2X4UF83</accession>
<keyword evidence="6" id="KW-1185">Reference proteome</keyword>
<evidence type="ECO:0000259" key="4">
    <source>
        <dbReference type="PROSITE" id="PS51186"/>
    </source>
</evidence>
<dbReference type="InterPro" id="IPR000182">
    <property type="entry name" value="GNAT_dom"/>
</dbReference>
<dbReference type="STRING" id="1219011.GCA_001895045_01462"/>
<dbReference type="SUPFAM" id="SSF55729">
    <property type="entry name" value="Acyl-CoA N-acyltransferases (Nat)"/>
    <property type="match status" value="1"/>
</dbReference>
<evidence type="ECO:0000256" key="1">
    <source>
        <dbReference type="ARBA" id="ARBA00008694"/>
    </source>
</evidence>
<dbReference type="Proteomes" id="UP000249091">
    <property type="component" value="Chromosome 1"/>
</dbReference>
<proteinExistence type="inferred from homology"/>
<dbReference type="Pfam" id="PF00583">
    <property type="entry name" value="Acetyltransf_1"/>
    <property type="match status" value="1"/>
</dbReference>
<dbReference type="AlphaFoldDB" id="A0A2X4UF83"/>
<dbReference type="KEGG" id="rcr:NCTC10994_03946"/>
<evidence type="ECO:0000256" key="2">
    <source>
        <dbReference type="ARBA" id="ARBA00022679"/>
    </source>
</evidence>
<dbReference type="InterPro" id="IPR051016">
    <property type="entry name" value="Diverse_Substrate_AcTransf"/>
</dbReference>
<organism evidence="5 6">
    <name type="scientific">Rhodococcus coprophilus</name>
    <dbReference type="NCBI Taxonomy" id="38310"/>
    <lineage>
        <taxon>Bacteria</taxon>
        <taxon>Bacillati</taxon>
        <taxon>Actinomycetota</taxon>
        <taxon>Actinomycetes</taxon>
        <taxon>Mycobacteriales</taxon>
        <taxon>Nocardiaceae</taxon>
        <taxon>Rhodococcus</taxon>
    </lineage>
</organism>
<name>A0A2X4UF83_9NOCA</name>
<dbReference type="PANTHER" id="PTHR10545">
    <property type="entry name" value="DIAMINE N-ACETYLTRANSFERASE"/>
    <property type="match status" value="1"/>
</dbReference>
<evidence type="ECO:0000313" key="6">
    <source>
        <dbReference type="Proteomes" id="UP000249091"/>
    </source>
</evidence>